<evidence type="ECO:0000256" key="6">
    <source>
        <dbReference type="ARBA" id="ARBA00022759"/>
    </source>
</evidence>
<dbReference type="EC" id="3.1.22.-" evidence="13"/>
<evidence type="ECO:0000256" key="10">
    <source>
        <dbReference type="ARBA" id="ARBA00023172"/>
    </source>
</evidence>
<keyword evidence="7 13" id="KW-0227">DNA damage</keyword>
<dbReference type="GO" id="GO:0008821">
    <property type="term" value="F:crossover junction DNA endonuclease activity"/>
    <property type="evidence" value="ECO:0007669"/>
    <property type="project" value="UniProtKB-UniRule"/>
</dbReference>
<keyword evidence="17" id="KW-1185">Reference proteome</keyword>
<dbReference type="GO" id="GO:0003677">
    <property type="term" value="F:DNA binding"/>
    <property type="evidence" value="ECO:0007669"/>
    <property type="project" value="UniProtKB-UniRule"/>
</dbReference>
<comment type="similarity">
    <text evidence="3 13">Belongs to the XPF family.</text>
</comment>
<comment type="caution">
    <text evidence="16">The sequence shown here is derived from an EMBL/GenBank/DDBJ whole genome shotgun (WGS) entry which is preliminary data.</text>
</comment>
<dbReference type="Gene3D" id="1.10.150.670">
    <property type="entry name" value="Crossover junction endonuclease EME1, DNA-binding domain"/>
    <property type="match status" value="1"/>
</dbReference>
<keyword evidence="4 13" id="KW-0540">Nuclease</keyword>
<dbReference type="InterPro" id="IPR047416">
    <property type="entry name" value="XPF_nuclease_Mus81"/>
</dbReference>
<evidence type="ECO:0000256" key="4">
    <source>
        <dbReference type="ARBA" id="ARBA00022722"/>
    </source>
</evidence>
<evidence type="ECO:0000256" key="8">
    <source>
        <dbReference type="ARBA" id="ARBA00022801"/>
    </source>
</evidence>
<name>A0AAV9XSQ2_9CRYT</name>
<evidence type="ECO:0000313" key="16">
    <source>
        <dbReference type="EMBL" id="KAK6587775.1"/>
    </source>
</evidence>
<keyword evidence="5 13" id="KW-0479">Metal-binding</keyword>
<evidence type="ECO:0000256" key="3">
    <source>
        <dbReference type="ARBA" id="ARBA00010015"/>
    </source>
</evidence>
<comment type="function">
    <text evidence="13">Interacts with EME1 to form a DNA structure-specific endonuclease with substrate preference for branched DNA structures with a 5'-end at the branch nick. Typical substrates include 3'-flap structures, D-loops, replication forks and nicked Holliday junctions. May be required in mitosis for the processing of stalled or collapsed replication fork intermediates. May be required in meiosis for the repair of meiosis-specific double strand breaks subsequent to single-end invasion (SEI).</text>
</comment>
<dbReference type="Proteomes" id="UP001311799">
    <property type="component" value="Unassembled WGS sequence"/>
</dbReference>
<dbReference type="SUPFAM" id="SSF52980">
    <property type="entry name" value="Restriction endonuclease-like"/>
    <property type="match status" value="1"/>
</dbReference>
<dbReference type="InterPro" id="IPR042530">
    <property type="entry name" value="EME1/EME2_C"/>
</dbReference>
<keyword evidence="11 13" id="KW-0234">DNA repair</keyword>
<accession>A0AAV9XSQ2</accession>
<evidence type="ECO:0000256" key="13">
    <source>
        <dbReference type="RuleBase" id="RU369042"/>
    </source>
</evidence>
<dbReference type="SMART" id="SM00891">
    <property type="entry name" value="ERCC4"/>
    <property type="match status" value="1"/>
</dbReference>
<evidence type="ECO:0000256" key="12">
    <source>
        <dbReference type="ARBA" id="ARBA00023242"/>
    </source>
</evidence>
<dbReference type="GO" id="GO:0046872">
    <property type="term" value="F:metal ion binding"/>
    <property type="evidence" value="ECO:0007669"/>
    <property type="project" value="UniProtKB-UniRule"/>
</dbReference>
<dbReference type="GO" id="GO:0006308">
    <property type="term" value="P:DNA catabolic process"/>
    <property type="evidence" value="ECO:0007669"/>
    <property type="project" value="UniProtKB-UniRule"/>
</dbReference>
<evidence type="ECO:0000256" key="2">
    <source>
        <dbReference type="ARBA" id="ARBA00004123"/>
    </source>
</evidence>
<keyword evidence="12 13" id="KW-0539">Nucleus</keyword>
<dbReference type="EMBL" id="JAWDEY010000036">
    <property type="protein sequence ID" value="KAK6587775.1"/>
    <property type="molecule type" value="Genomic_DNA"/>
</dbReference>
<feature type="region of interest" description="Disordered" evidence="14">
    <location>
        <begin position="1"/>
        <end position="24"/>
    </location>
</feature>
<dbReference type="Gene3D" id="3.40.50.10130">
    <property type="match status" value="1"/>
</dbReference>
<dbReference type="CDD" id="cd20074">
    <property type="entry name" value="XPF_nuclease_Mus81"/>
    <property type="match status" value="1"/>
</dbReference>
<comment type="subunit">
    <text evidence="13">Interacts with EME1.</text>
</comment>
<reference evidence="16 17" key="1">
    <citation type="submission" date="2023-10" db="EMBL/GenBank/DDBJ databases">
        <title>Comparative genomics analysis reveals potential genetic determinants of host preference in Cryptosporidium xiaoi.</title>
        <authorList>
            <person name="Xiao L."/>
            <person name="Li J."/>
        </authorList>
    </citation>
    <scope>NUCLEOTIDE SEQUENCE [LARGE SCALE GENOMIC DNA]</scope>
    <source>
        <strain evidence="16 17">52996</strain>
    </source>
</reference>
<evidence type="ECO:0000256" key="14">
    <source>
        <dbReference type="SAM" id="MobiDB-lite"/>
    </source>
</evidence>
<dbReference type="InterPro" id="IPR011335">
    <property type="entry name" value="Restrct_endonuc-II-like"/>
</dbReference>
<dbReference type="PANTHER" id="PTHR13451:SF0">
    <property type="entry name" value="CROSSOVER JUNCTION ENDONUCLEASE MUS81"/>
    <property type="match status" value="1"/>
</dbReference>
<keyword evidence="6 13" id="KW-0255">Endonuclease</keyword>
<evidence type="ECO:0000256" key="9">
    <source>
        <dbReference type="ARBA" id="ARBA00022842"/>
    </source>
</evidence>
<proteinExistence type="inferred from homology"/>
<keyword evidence="10 13" id="KW-0233">DNA recombination</keyword>
<dbReference type="GO" id="GO:0005634">
    <property type="term" value="C:nucleus"/>
    <property type="evidence" value="ECO:0007669"/>
    <property type="project" value="UniProtKB-SubCell"/>
</dbReference>
<feature type="domain" description="ERCC4" evidence="15">
    <location>
        <begin position="403"/>
        <end position="531"/>
    </location>
</feature>
<dbReference type="Pfam" id="PF02732">
    <property type="entry name" value="ERCC4"/>
    <property type="match status" value="1"/>
</dbReference>
<protein>
    <recommendedName>
        <fullName evidence="13">Crossover junction endonuclease MUS81</fullName>
        <ecNumber evidence="13">3.1.22.-</ecNumber>
    </recommendedName>
</protein>
<comment type="cofactor">
    <cofactor evidence="1 13">
        <name>Mg(2+)</name>
        <dbReference type="ChEBI" id="CHEBI:18420"/>
    </cofactor>
</comment>
<dbReference type="PANTHER" id="PTHR13451">
    <property type="entry name" value="CLASS II CROSSOVER JUNCTION ENDONUCLEASE MUS81"/>
    <property type="match status" value="1"/>
</dbReference>
<dbReference type="GO" id="GO:0000727">
    <property type="term" value="P:double-strand break repair via break-induced replication"/>
    <property type="evidence" value="ECO:0007669"/>
    <property type="project" value="UniProtKB-UniRule"/>
</dbReference>
<evidence type="ECO:0000313" key="17">
    <source>
        <dbReference type="Proteomes" id="UP001311799"/>
    </source>
</evidence>
<organism evidence="16 17">
    <name type="scientific">Cryptosporidium xiaoi</name>
    <dbReference type="NCBI Taxonomy" id="659607"/>
    <lineage>
        <taxon>Eukaryota</taxon>
        <taxon>Sar</taxon>
        <taxon>Alveolata</taxon>
        <taxon>Apicomplexa</taxon>
        <taxon>Conoidasida</taxon>
        <taxon>Coccidia</taxon>
        <taxon>Eucoccidiorida</taxon>
        <taxon>Eimeriorina</taxon>
        <taxon>Cryptosporidiidae</taxon>
        <taxon>Cryptosporidium</taxon>
    </lineage>
</organism>
<comment type="subcellular location">
    <subcellularLocation>
        <location evidence="2 13">Nucleus</location>
    </subcellularLocation>
</comment>
<gene>
    <name evidence="16" type="ORF">RS030_81462</name>
</gene>
<evidence type="ECO:0000256" key="7">
    <source>
        <dbReference type="ARBA" id="ARBA00022763"/>
    </source>
</evidence>
<keyword evidence="8 13" id="KW-0378">Hydrolase</keyword>
<evidence type="ECO:0000259" key="15">
    <source>
        <dbReference type="SMART" id="SM00891"/>
    </source>
</evidence>
<feature type="compositionally biased region" description="Basic and acidic residues" evidence="14">
    <location>
        <begin position="1"/>
        <end position="10"/>
    </location>
</feature>
<evidence type="ECO:0000256" key="1">
    <source>
        <dbReference type="ARBA" id="ARBA00001946"/>
    </source>
</evidence>
<keyword evidence="9 13" id="KW-0460">Magnesium</keyword>
<dbReference type="InterPro" id="IPR033309">
    <property type="entry name" value="Mus81"/>
</dbReference>
<dbReference type="SUPFAM" id="SSF47802">
    <property type="entry name" value="DNA polymerase beta, N-terminal domain-like"/>
    <property type="match status" value="1"/>
</dbReference>
<sequence>MGEKGTLKKERREKRVRLDKNDKDKAGNACQVDVDLFSEGENSEHTARVDDCFGSYHDEEVGYNGNKRLENKGIIVSNENDYSQIHDKEETEYNDSSRTSNIKNQNMIRIHPYNVKYVDYLEKMRKRTKTIQGISMIRRATTSIKQYPLPIINSKQFQVLEGIGNYLGSHLNKLIEECEYNELNDVNDNKDKIREYRMLKIEELNKIVDPILERLPKADNSLIEALEGENCYRGQTNGEPLPDNKNVGCDHHHMPQTYGDKWCILVVLCLLEKLRETINHFTKATIQDLCVHLKTEYEDRMFIKNIEKSIKELIKIGYVNEINTGSNIKGFPIKTENIRYKLTDIGKKVAVECCSGVSLFKYIIENYDCISKDNINEHLSVKDKVRILSDKRNRKVLLDYEIVMLIDYREVNTADNNNDIKTKKKKLNASNSLKSSGISQSLLNRLCDQGFKIELKNLPIGDIIWVARPIYESNNEKASIDESYVLPWIIERKTGSDMCSSIMDGRYEEQKYRLMRSLGVENVIYLLEDLNSIHENIIWSSGNNGPISSGRVAPKQILKSAQASTQFITGFHILQSQSTGHTLTLLVGLHQVITSNVKNRYSCSDSNLKIIENISKARPIYKDWEYNSKKSSNLTIEEVFGKQLRSIKGCGPEATEALLSVWSTPYSMYKDMSCNSFDDIYSKLVNEWSKTKDNECLSVNKKKKSKPPVSKDLLRQLYYLYGTSTYNNSDSDVLYSGENKIADNNNFVNEDIFELKF</sequence>
<dbReference type="InterPro" id="IPR006166">
    <property type="entry name" value="ERCC4_domain"/>
</dbReference>
<evidence type="ECO:0000256" key="5">
    <source>
        <dbReference type="ARBA" id="ARBA00022723"/>
    </source>
</evidence>
<dbReference type="GO" id="GO:0048476">
    <property type="term" value="C:Holliday junction resolvase complex"/>
    <property type="evidence" value="ECO:0007669"/>
    <property type="project" value="UniProtKB-UniRule"/>
</dbReference>
<dbReference type="InterPro" id="IPR027421">
    <property type="entry name" value="DNA_pol_lamdba_lyase_dom_sf"/>
</dbReference>
<dbReference type="AlphaFoldDB" id="A0AAV9XSQ2"/>
<dbReference type="Gene3D" id="1.10.150.110">
    <property type="entry name" value="DNA polymerase beta, N-terminal domain-like"/>
    <property type="match status" value="1"/>
</dbReference>
<evidence type="ECO:0000256" key="11">
    <source>
        <dbReference type="ARBA" id="ARBA00023204"/>
    </source>
</evidence>